<dbReference type="PANTHER" id="PTHR48252:SF77">
    <property type="entry name" value="HISTONE DEACETYLASE DOMAIN-CONTAINING PROTEIN"/>
    <property type="match status" value="1"/>
</dbReference>
<dbReference type="Gene3D" id="3.40.800.20">
    <property type="entry name" value="Histone deacetylase domain"/>
    <property type="match status" value="1"/>
</dbReference>
<dbReference type="InterPro" id="IPR037138">
    <property type="entry name" value="His_deacetylse_dom_sf"/>
</dbReference>
<dbReference type="InterPro" id="IPR023801">
    <property type="entry name" value="His_deacetylse_dom"/>
</dbReference>
<dbReference type="PANTHER" id="PTHR48252">
    <property type="entry name" value="HISTONE DEACETYLASE 2-RELATED"/>
    <property type="match status" value="1"/>
</dbReference>
<dbReference type="InterPro" id="IPR023696">
    <property type="entry name" value="Ureohydrolase_dom_sf"/>
</dbReference>
<name>A0A3Q2YC69_HIPCM</name>
<feature type="domain" description="Histone deacetylase" evidence="1">
    <location>
        <begin position="36"/>
        <end position="110"/>
    </location>
</feature>
<dbReference type="AlphaFoldDB" id="A0A3Q2YC69"/>
<accession>A0A3Q2YC69</accession>
<dbReference type="SUPFAM" id="SSF52768">
    <property type="entry name" value="Arginase/deacetylase"/>
    <property type="match status" value="1"/>
</dbReference>
<dbReference type="Pfam" id="PF00850">
    <property type="entry name" value="Hist_deacetyl"/>
    <property type="match status" value="1"/>
</dbReference>
<evidence type="ECO:0000259" key="1">
    <source>
        <dbReference type="Pfam" id="PF00850"/>
    </source>
</evidence>
<keyword evidence="3" id="KW-1185">Reference proteome</keyword>
<dbReference type="STRING" id="109280.ENSHCOP00000015416"/>
<evidence type="ECO:0000313" key="2">
    <source>
        <dbReference type="Ensembl" id="ENSHCOP00000015416.1"/>
    </source>
</evidence>
<reference evidence="2" key="2">
    <citation type="submission" date="2025-09" db="UniProtKB">
        <authorList>
            <consortium name="Ensembl"/>
        </authorList>
    </citation>
    <scope>IDENTIFICATION</scope>
</reference>
<evidence type="ECO:0000313" key="3">
    <source>
        <dbReference type="Proteomes" id="UP000264820"/>
    </source>
</evidence>
<dbReference type="Proteomes" id="UP000264820">
    <property type="component" value="Unplaced"/>
</dbReference>
<dbReference type="Ensembl" id="ENSHCOT00000028057.1">
    <property type="protein sequence ID" value="ENSHCOP00000015416.1"/>
    <property type="gene ID" value="ENSHCOG00000019007.1"/>
</dbReference>
<reference evidence="2" key="1">
    <citation type="submission" date="2025-08" db="UniProtKB">
        <authorList>
            <consortium name="Ensembl"/>
        </authorList>
    </citation>
    <scope>IDENTIFICATION</scope>
</reference>
<sequence length="146" mass="16129">PNTNKAWYYQPYSQHTSPFENVFFLWGWGAAVPLSLTTHLHKINQKFNPGAIVFEAGTDSLAEDKLGFFSLSVEGHASCLKFVSDLGIPLLVLGGGGYTIQNVARLALTLTSPRPPSFWLVYSLRGLHLGWNPPCMVCLFVVVVVY</sequence>
<proteinExistence type="predicted"/>
<protein>
    <recommendedName>
        <fullName evidence="1">Histone deacetylase domain-containing protein</fullName>
    </recommendedName>
</protein>
<organism evidence="2 3">
    <name type="scientific">Hippocampus comes</name>
    <name type="common">Tiger tail seahorse</name>
    <dbReference type="NCBI Taxonomy" id="109280"/>
    <lineage>
        <taxon>Eukaryota</taxon>
        <taxon>Metazoa</taxon>
        <taxon>Chordata</taxon>
        <taxon>Craniata</taxon>
        <taxon>Vertebrata</taxon>
        <taxon>Euteleostomi</taxon>
        <taxon>Actinopterygii</taxon>
        <taxon>Neopterygii</taxon>
        <taxon>Teleostei</taxon>
        <taxon>Neoteleostei</taxon>
        <taxon>Acanthomorphata</taxon>
        <taxon>Syngnathiaria</taxon>
        <taxon>Syngnathiformes</taxon>
        <taxon>Syngnathoidei</taxon>
        <taxon>Syngnathidae</taxon>
        <taxon>Hippocampus</taxon>
    </lineage>
</organism>